<dbReference type="Pfam" id="PF07491">
    <property type="entry name" value="PPI_Ypi1"/>
    <property type="match status" value="1"/>
</dbReference>
<dbReference type="GO" id="GO:0004865">
    <property type="term" value="F:protein serine/threonine phosphatase inhibitor activity"/>
    <property type="evidence" value="ECO:0007669"/>
    <property type="project" value="UniProtKB-UniRule"/>
</dbReference>
<name>A0A8H7KG87_AGABI</name>
<comment type="similarity">
    <text evidence="1 2">Belongs to the YPI1 family.</text>
</comment>
<comment type="subcellular location">
    <subcellularLocation>
        <location evidence="2">Nucleus</location>
    </subcellularLocation>
</comment>
<feature type="region of interest" description="Disordered" evidence="3">
    <location>
        <begin position="1"/>
        <end position="161"/>
    </location>
</feature>
<dbReference type="GO" id="GO:0005634">
    <property type="term" value="C:nucleus"/>
    <property type="evidence" value="ECO:0007669"/>
    <property type="project" value="UniProtKB-SubCell"/>
</dbReference>
<dbReference type="PANTHER" id="PTHR20835:SF0">
    <property type="entry name" value="E3 UBIQUITIN-PROTEIN LIGASE PPP1R11"/>
    <property type="match status" value="1"/>
</dbReference>
<feature type="compositionally biased region" description="Polar residues" evidence="3">
    <location>
        <begin position="10"/>
        <end position="28"/>
    </location>
</feature>
<evidence type="ECO:0000256" key="3">
    <source>
        <dbReference type="SAM" id="MobiDB-lite"/>
    </source>
</evidence>
<dbReference type="InterPro" id="IPR011107">
    <property type="entry name" value="PPI_Ypi1"/>
</dbReference>
<dbReference type="AlphaFoldDB" id="A0A8H7KG87"/>
<dbReference type="GO" id="GO:0008157">
    <property type="term" value="F:protein phosphatase 1 binding"/>
    <property type="evidence" value="ECO:0007669"/>
    <property type="project" value="TreeGrafter"/>
</dbReference>
<keyword evidence="2" id="KW-0539">Nucleus</keyword>
<feature type="compositionally biased region" description="Basic residues" evidence="3">
    <location>
        <begin position="53"/>
        <end position="62"/>
    </location>
</feature>
<evidence type="ECO:0000256" key="2">
    <source>
        <dbReference type="RuleBase" id="RU367162"/>
    </source>
</evidence>
<organism evidence="4 5">
    <name type="scientific">Agaricus bisporus var. burnettii</name>
    <dbReference type="NCBI Taxonomy" id="192524"/>
    <lineage>
        <taxon>Eukaryota</taxon>
        <taxon>Fungi</taxon>
        <taxon>Dikarya</taxon>
        <taxon>Basidiomycota</taxon>
        <taxon>Agaricomycotina</taxon>
        <taxon>Agaricomycetes</taxon>
        <taxon>Agaricomycetidae</taxon>
        <taxon>Agaricales</taxon>
        <taxon>Agaricineae</taxon>
        <taxon>Agaricaceae</taxon>
        <taxon>Agaricus</taxon>
    </lineage>
</organism>
<evidence type="ECO:0000256" key="1">
    <source>
        <dbReference type="ARBA" id="ARBA00005605"/>
    </source>
</evidence>
<dbReference type="EMBL" id="JABXXO010000008">
    <property type="protein sequence ID" value="KAF7771721.1"/>
    <property type="molecule type" value="Genomic_DNA"/>
</dbReference>
<feature type="compositionally biased region" description="Basic and acidic residues" evidence="3">
    <location>
        <begin position="148"/>
        <end position="161"/>
    </location>
</feature>
<evidence type="ECO:0000313" key="5">
    <source>
        <dbReference type="Proteomes" id="UP000629468"/>
    </source>
</evidence>
<gene>
    <name evidence="4" type="ORF">Agabi119p4_6032</name>
</gene>
<reference evidence="4 5" key="1">
    <citation type="journal article" name="Sci. Rep.">
        <title>Telomere-to-telomere assembled and centromere annotated genomes of the two main subspecies of the button mushroom Agaricus bisporus reveal especially polymorphic chromosome ends.</title>
        <authorList>
            <person name="Sonnenberg A.S.M."/>
            <person name="Sedaghat-Telgerd N."/>
            <person name="Lavrijssen B."/>
            <person name="Ohm R.A."/>
            <person name="Hendrickx P.M."/>
            <person name="Scholtmeijer K."/>
            <person name="Baars J.J.P."/>
            <person name="van Peer A."/>
        </authorList>
    </citation>
    <scope>NUCLEOTIDE SEQUENCE [LARGE SCALE GENOMIC DNA]</scope>
    <source>
        <strain evidence="4 5">H119_p4</strain>
    </source>
</reference>
<sequence length="161" mass="17778">MAYPLASTALRPSTLSPTDGSRTITITADPTKEEGQSDSAPEQNGGEASARVLRLRGAKRAGPRVAWDDDVVDNEHMGKKKSKICCIYHKPRQFDESSSEDESSDSDNSSCGGDAHHHHQKRNHNHRHKRNPHQDDEDDDSGPNAYERPPRGVDKGKGRDD</sequence>
<feature type="compositionally biased region" description="Basic residues" evidence="3">
    <location>
        <begin position="116"/>
        <end position="131"/>
    </location>
</feature>
<dbReference type="Proteomes" id="UP000629468">
    <property type="component" value="Unassembled WGS sequence"/>
</dbReference>
<comment type="caution">
    <text evidence="4">The sequence shown here is derived from an EMBL/GenBank/DDBJ whole genome shotgun (WGS) entry which is preliminary data.</text>
</comment>
<dbReference type="PANTHER" id="PTHR20835">
    <property type="entry name" value="E3 UBIQUITIN-PROTEIN LIGASE PPP1R11-RELATED"/>
    <property type="match status" value="1"/>
</dbReference>
<comment type="function">
    <text evidence="2">Regulator of type 1 phosphatases which maintains protein phosphatase activity under strict control.</text>
</comment>
<protein>
    <recommendedName>
        <fullName evidence="2">Type 1 phosphatases regulator</fullName>
    </recommendedName>
</protein>
<evidence type="ECO:0000313" key="4">
    <source>
        <dbReference type="EMBL" id="KAF7771721.1"/>
    </source>
</evidence>
<proteinExistence type="inferred from homology"/>
<accession>A0A8H7KG87</accession>